<name>A0A3B1ADI4_9ZZZZ</name>
<evidence type="ECO:0000256" key="1">
    <source>
        <dbReference type="SAM" id="Phobius"/>
    </source>
</evidence>
<protein>
    <submittedName>
        <fullName evidence="2">Uncharacterized protein</fullName>
    </submittedName>
</protein>
<reference evidence="2" key="1">
    <citation type="submission" date="2018-06" db="EMBL/GenBank/DDBJ databases">
        <authorList>
            <person name="Zhirakovskaya E."/>
        </authorList>
    </citation>
    <scope>NUCLEOTIDE SEQUENCE</scope>
</reference>
<keyword evidence="1" id="KW-0472">Membrane</keyword>
<feature type="transmembrane region" description="Helical" evidence="1">
    <location>
        <begin position="6"/>
        <end position="23"/>
    </location>
</feature>
<keyword evidence="1" id="KW-1133">Transmembrane helix</keyword>
<dbReference type="EMBL" id="UOFU01000093">
    <property type="protein sequence ID" value="VAW96359.1"/>
    <property type="molecule type" value="Genomic_DNA"/>
</dbReference>
<dbReference type="AlphaFoldDB" id="A0A3B1ADI4"/>
<keyword evidence="1" id="KW-0812">Transmembrane</keyword>
<proteinExistence type="predicted"/>
<gene>
    <name evidence="2" type="ORF">MNBD_GAMMA20-2438</name>
</gene>
<organism evidence="2">
    <name type="scientific">hydrothermal vent metagenome</name>
    <dbReference type="NCBI Taxonomy" id="652676"/>
    <lineage>
        <taxon>unclassified sequences</taxon>
        <taxon>metagenomes</taxon>
        <taxon>ecological metagenomes</taxon>
    </lineage>
</organism>
<accession>A0A3B1ADI4</accession>
<sequence>MIWAAFIEFGILALIIGFVVWAIRSKPKP</sequence>
<evidence type="ECO:0000313" key="2">
    <source>
        <dbReference type="EMBL" id="VAW96359.1"/>
    </source>
</evidence>